<protein>
    <submittedName>
        <fullName evidence="4">TSP1_spondin domain-containing protein</fullName>
    </submittedName>
</protein>
<proteinExistence type="predicted"/>
<dbReference type="SUPFAM" id="SSF82895">
    <property type="entry name" value="TSP-1 type 1 repeat"/>
    <property type="match status" value="1"/>
</dbReference>
<reference evidence="4" key="1">
    <citation type="submission" date="2016-06" db="UniProtKB">
        <authorList>
            <consortium name="WormBaseParasite"/>
        </authorList>
    </citation>
    <scope>IDENTIFICATION</scope>
</reference>
<dbReference type="PANTHER" id="PTHR20920">
    <property type="entry name" value="RPE-SPONDIN"/>
    <property type="match status" value="1"/>
</dbReference>
<dbReference type="PANTHER" id="PTHR20920:SF5">
    <property type="entry name" value="SMB DOMAIN-CONTAINING PROTEIN"/>
    <property type="match status" value="1"/>
</dbReference>
<dbReference type="InterPro" id="IPR036383">
    <property type="entry name" value="TSP1_rpt_sf"/>
</dbReference>
<dbReference type="Proteomes" id="UP000270296">
    <property type="component" value="Unassembled WGS sequence"/>
</dbReference>
<dbReference type="AlphaFoldDB" id="A0A183J2G6"/>
<evidence type="ECO:0000313" key="2">
    <source>
        <dbReference type="EMBL" id="VDP28593.1"/>
    </source>
</evidence>
<dbReference type="Gene3D" id="2.20.100.10">
    <property type="entry name" value="Thrombospondin type-1 (TSP1) repeat"/>
    <property type="match status" value="1"/>
</dbReference>
<dbReference type="SMART" id="SM00209">
    <property type="entry name" value="TSP1"/>
    <property type="match status" value="1"/>
</dbReference>
<organism evidence="4">
    <name type="scientific">Soboliphyme baturini</name>
    <dbReference type="NCBI Taxonomy" id="241478"/>
    <lineage>
        <taxon>Eukaryota</taxon>
        <taxon>Metazoa</taxon>
        <taxon>Ecdysozoa</taxon>
        <taxon>Nematoda</taxon>
        <taxon>Enoplea</taxon>
        <taxon>Dorylaimia</taxon>
        <taxon>Dioctophymatida</taxon>
        <taxon>Dioctophymatoidea</taxon>
        <taxon>Soboliphymatidae</taxon>
        <taxon>Soboliphyme</taxon>
    </lineage>
</organism>
<gene>
    <name evidence="2" type="ORF">SBAD_LOCUS10064</name>
</gene>
<dbReference type="InterPro" id="IPR056801">
    <property type="entry name" value="SBSPON_C"/>
</dbReference>
<sequence length="206" mass="23613">IDCRTSEWSSWSPCEKVKETQKIKDDGHNDKCGTGISRRAKVVTQSPKNGGAPCGMLEEQRACFIDNKACESAIEVANLVSYTYHHTRARGYKKKTYYEVPRLMEKYKVHKNYCSLFTLIWLNPACDDVDLTETLKVGISICAECQTGAHRKQPNGTCIGDGVQYTSTMWNMLYTRRCYGYWRKLLDSTDCDCATFYPEMPKYLFV</sequence>
<reference evidence="2 3" key="2">
    <citation type="submission" date="2018-11" db="EMBL/GenBank/DDBJ databases">
        <authorList>
            <consortium name="Pathogen Informatics"/>
        </authorList>
    </citation>
    <scope>NUCLEOTIDE SEQUENCE [LARGE SCALE GENOMIC DNA]</scope>
</reference>
<dbReference type="WBParaSite" id="SBAD_0001042101-mRNA-1">
    <property type="protein sequence ID" value="SBAD_0001042101-mRNA-1"/>
    <property type="gene ID" value="SBAD_0001042101"/>
</dbReference>
<evidence type="ECO:0000313" key="4">
    <source>
        <dbReference type="WBParaSite" id="SBAD_0001042101-mRNA-1"/>
    </source>
</evidence>
<dbReference type="OrthoDB" id="98591at2759"/>
<keyword evidence="3" id="KW-1185">Reference proteome</keyword>
<accession>A0A183J2G6</accession>
<dbReference type="InterPro" id="IPR039942">
    <property type="entry name" value="SBSPO"/>
</dbReference>
<evidence type="ECO:0000259" key="1">
    <source>
        <dbReference type="Pfam" id="PF25031"/>
    </source>
</evidence>
<dbReference type="EMBL" id="UZAM01013551">
    <property type="protein sequence ID" value="VDP28593.1"/>
    <property type="molecule type" value="Genomic_DNA"/>
</dbReference>
<dbReference type="Pfam" id="PF25031">
    <property type="entry name" value="SBSPON_C"/>
    <property type="match status" value="1"/>
</dbReference>
<evidence type="ECO:0000313" key="3">
    <source>
        <dbReference type="Proteomes" id="UP000270296"/>
    </source>
</evidence>
<name>A0A183J2G6_9BILA</name>
<feature type="domain" description="SBSPON-like C-terminal" evidence="1">
    <location>
        <begin position="79"/>
        <end position="205"/>
    </location>
</feature>
<dbReference type="InterPro" id="IPR000884">
    <property type="entry name" value="TSP1_rpt"/>
</dbReference>
<dbReference type="PROSITE" id="PS50092">
    <property type="entry name" value="TSP1"/>
    <property type="match status" value="1"/>
</dbReference>